<dbReference type="Proteomes" id="UP000199245">
    <property type="component" value="Unassembled WGS sequence"/>
</dbReference>
<evidence type="ECO:0000256" key="1">
    <source>
        <dbReference type="SAM" id="MobiDB-lite"/>
    </source>
</evidence>
<feature type="compositionally biased region" description="Low complexity" evidence="1">
    <location>
        <begin position="23"/>
        <end position="36"/>
    </location>
</feature>
<proteinExistence type="predicted"/>
<evidence type="ECO:0000313" key="4">
    <source>
        <dbReference type="Proteomes" id="UP000199245"/>
    </source>
</evidence>
<dbReference type="EMBL" id="FMZW01000042">
    <property type="protein sequence ID" value="SDF00050.1"/>
    <property type="molecule type" value="Genomic_DNA"/>
</dbReference>
<organism evidence="3 4">
    <name type="scientific">Bradyrhizobium brasilense</name>
    <dbReference type="NCBI Taxonomy" id="1419277"/>
    <lineage>
        <taxon>Bacteria</taxon>
        <taxon>Pseudomonadati</taxon>
        <taxon>Pseudomonadota</taxon>
        <taxon>Alphaproteobacteria</taxon>
        <taxon>Hyphomicrobiales</taxon>
        <taxon>Nitrobacteraceae</taxon>
        <taxon>Bradyrhizobium</taxon>
    </lineage>
</organism>
<accession>A0A1G7HHT8</accession>
<name>A0A1G7HHT8_9BRAD</name>
<feature type="compositionally biased region" description="Low complexity" evidence="1">
    <location>
        <begin position="72"/>
        <end position="89"/>
    </location>
</feature>
<evidence type="ECO:0000313" key="3">
    <source>
        <dbReference type="EMBL" id="SDF00050.1"/>
    </source>
</evidence>
<feature type="region of interest" description="Disordered" evidence="1">
    <location>
        <begin position="22"/>
        <end position="95"/>
    </location>
</feature>
<gene>
    <name evidence="3" type="ORF">SAMN05216337_10428</name>
</gene>
<keyword evidence="2" id="KW-0732">Signal</keyword>
<dbReference type="AlphaFoldDB" id="A0A1G7HHT8"/>
<sequence length="95" mass="9713">MRTTLVAMLVASGTVIALPALAQQQPTPNSQMQQMQEEADKGAKTRQSGESGYVGEQEKPGAAARPLGKTDSAPPTTGSATSTSPGATGSEEKPR</sequence>
<feature type="signal peptide" evidence="2">
    <location>
        <begin position="1"/>
        <end position="22"/>
    </location>
</feature>
<reference evidence="3 4" key="1">
    <citation type="submission" date="2016-10" db="EMBL/GenBank/DDBJ databases">
        <authorList>
            <person name="de Groot N.N."/>
        </authorList>
    </citation>
    <scope>NUCLEOTIDE SEQUENCE [LARGE SCALE GENOMIC DNA]</scope>
    <source>
        <strain evidence="3 4">R5</strain>
    </source>
</reference>
<feature type="chain" id="PRO_5011534692" evidence="2">
    <location>
        <begin position="23"/>
        <end position="95"/>
    </location>
</feature>
<evidence type="ECO:0000256" key="2">
    <source>
        <dbReference type="SAM" id="SignalP"/>
    </source>
</evidence>
<protein>
    <submittedName>
        <fullName evidence="3">Uncharacterized protein</fullName>
    </submittedName>
</protein>
<dbReference type="RefSeq" id="WP_143029714.1">
    <property type="nucleotide sequence ID" value="NZ_FMZW01000042.1"/>
</dbReference>